<sequence length="73" mass="8534">MALFSWFMRKANINSTKNNKATLEQELSTFNNNTMWPVAKVRSNTVIQQQVYVNAASHFKKETKFNTLKEHIN</sequence>
<organism evidence="1 2">
    <name type="scientific">Cognaticolwellia beringensis</name>
    <dbReference type="NCBI Taxonomy" id="1967665"/>
    <lineage>
        <taxon>Bacteria</taxon>
        <taxon>Pseudomonadati</taxon>
        <taxon>Pseudomonadota</taxon>
        <taxon>Gammaproteobacteria</taxon>
        <taxon>Alteromonadales</taxon>
        <taxon>Colwelliaceae</taxon>
        <taxon>Cognaticolwellia</taxon>
    </lineage>
</organism>
<dbReference type="AlphaFoldDB" id="A0A222GCY5"/>
<accession>A0A222GCY5</accession>
<proteinExistence type="predicted"/>
<dbReference type="Proteomes" id="UP000202259">
    <property type="component" value="Chromosome"/>
</dbReference>
<evidence type="ECO:0000313" key="1">
    <source>
        <dbReference type="EMBL" id="ASP49244.1"/>
    </source>
</evidence>
<dbReference type="EMBL" id="CP020465">
    <property type="protein sequence ID" value="ASP49244.1"/>
    <property type="molecule type" value="Genomic_DNA"/>
</dbReference>
<evidence type="ECO:0000313" key="2">
    <source>
        <dbReference type="Proteomes" id="UP000202259"/>
    </source>
</evidence>
<protein>
    <submittedName>
        <fullName evidence="1">Uncharacterized protein</fullName>
    </submittedName>
</protein>
<keyword evidence="2" id="KW-1185">Reference proteome</keyword>
<name>A0A222GCY5_9GAMM</name>
<gene>
    <name evidence="1" type="ORF">B5D82_16585</name>
</gene>
<reference evidence="1 2" key="1">
    <citation type="submission" date="2017-08" db="EMBL/GenBank/DDBJ databases">
        <title>Complete genome of Colwellia sp. NB097-1, a psychrophile bacterium ioslated from Bering Sea.</title>
        <authorList>
            <person name="Chen X."/>
        </authorList>
    </citation>
    <scope>NUCLEOTIDE SEQUENCE [LARGE SCALE GENOMIC DNA]</scope>
    <source>
        <strain evidence="1 2">NB097-1</strain>
    </source>
</reference>
<dbReference type="KEGG" id="cber:B5D82_16585"/>